<accession>A0A200QKA8</accession>
<dbReference type="InterPro" id="IPR044730">
    <property type="entry name" value="RNase_H-like_dom_plant"/>
</dbReference>
<dbReference type="Proteomes" id="UP000195402">
    <property type="component" value="Unassembled WGS sequence"/>
</dbReference>
<dbReference type="Gene3D" id="3.30.420.10">
    <property type="entry name" value="Ribonuclease H-like superfamily/Ribonuclease H"/>
    <property type="match status" value="1"/>
</dbReference>
<evidence type="ECO:0000313" key="3">
    <source>
        <dbReference type="Proteomes" id="UP000195402"/>
    </source>
</evidence>
<dbReference type="Pfam" id="PF13966">
    <property type="entry name" value="zf-RVT"/>
    <property type="match status" value="1"/>
</dbReference>
<feature type="domain" description="RNase H type-1" evidence="1">
    <location>
        <begin position="167"/>
        <end position="296"/>
    </location>
</feature>
<keyword evidence="3" id="KW-1185">Reference proteome</keyword>
<protein>
    <submittedName>
        <fullName evidence="2">Ribonuclease H domain</fullName>
    </submittedName>
</protein>
<dbReference type="InterPro" id="IPR026960">
    <property type="entry name" value="RVT-Znf"/>
</dbReference>
<evidence type="ECO:0000313" key="2">
    <source>
        <dbReference type="EMBL" id="OVA10859.1"/>
    </source>
</evidence>
<dbReference type="GO" id="GO:0004523">
    <property type="term" value="F:RNA-DNA hybrid ribonuclease activity"/>
    <property type="evidence" value="ECO:0007669"/>
    <property type="project" value="InterPro"/>
</dbReference>
<reference evidence="2 3" key="1">
    <citation type="journal article" date="2017" name="Mol. Plant">
        <title>The Genome of Medicinal Plant Macleaya cordata Provides New Insights into Benzylisoquinoline Alkaloids Metabolism.</title>
        <authorList>
            <person name="Liu X."/>
            <person name="Liu Y."/>
            <person name="Huang P."/>
            <person name="Ma Y."/>
            <person name="Qing Z."/>
            <person name="Tang Q."/>
            <person name="Cao H."/>
            <person name="Cheng P."/>
            <person name="Zheng Y."/>
            <person name="Yuan Z."/>
            <person name="Zhou Y."/>
            <person name="Liu J."/>
            <person name="Tang Z."/>
            <person name="Zhuo Y."/>
            <person name="Zhang Y."/>
            <person name="Yu L."/>
            <person name="Huang J."/>
            <person name="Yang P."/>
            <person name="Peng Q."/>
            <person name="Zhang J."/>
            <person name="Jiang W."/>
            <person name="Zhang Z."/>
            <person name="Lin K."/>
            <person name="Ro D.K."/>
            <person name="Chen X."/>
            <person name="Xiong X."/>
            <person name="Shang Y."/>
            <person name="Huang S."/>
            <person name="Zeng J."/>
        </authorList>
    </citation>
    <scope>NUCLEOTIDE SEQUENCE [LARGE SCALE GENOMIC DNA]</scope>
    <source>
        <strain evidence="3">cv. BLH2017</strain>
        <tissue evidence="2">Root</tissue>
    </source>
</reference>
<sequence length="327" mass="37367">MHGRLATDDSLRQAAIIVTSCCSLCNVLSTMESTNHLFFECQYAVSLWNWIGYMFNIRMNHDNMDDILSTASRMFVCAQVKYLCWAAIISGFWTIWWNRNKVRFEDEWVSIPQAIKFLTQLTSESGNLSNNNMSNSVVDLSTLRYFGVKARPRKAPRIDNVCWYPPLNGWIQINSDGCSLGNLGMAGSGGILCDSHSRLVGCLSISLDIKTSIFAEFHVALCALEITLDQGWDKIWLECDSLLVVMAFEGKFNVLWKLQNRWSNCVVRLLKVNFRFSHIFHEGNQYADILSKRCAAQQGFFWWATTPDFLPVAVGRDLLGLPYFRFK</sequence>
<dbReference type="AlphaFoldDB" id="A0A200QKA8"/>
<dbReference type="PROSITE" id="PS50879">
    <property type="entry name" value="RNASE_H_1"/>
    <property type="match status" value="1"/>
</dbReference>
<dbReference type="InterPro" id="IPR036397">
    <property type="entry name" value="RNaseH_sf"/>
</dbReference>
<dbReference type="EMBL" id="MVGT01001792">
    <property type="protein sequence ID" value="OVA10859.1"/>
    <property type="molecule type" value="Genomic_DNA"/>
</dbReference>
<dbReference type="GO" id="GO:0003676">
    <property type="term" value="F:nucleic acid binding"/>
    <property type="evidence" value="ECO:0007669"/>
    <property type="project" value="InterPro"/>
</dbReference>
<dbReference type="SUPFAM" id="SSF53098">
    <property type="entry name" value="Ribonuclease H-like"/>
    <property type="match status" value="1"/>
</dbReference>
<comment type="caution">
    <text evidence="2">The sequence shown here is derived from an EMBL/GenBank/DDBJ whole genome shotgun (WGS) entry which is preliminary data.</text>
</comment>
<dbReference type="PANTHER" id="PTHR47723:SF19">
    <property type="entry name" value="POLYNUCLEOTIDYL TRANSFERASE, RIBONUCLEASE H-LIKE SUPERFAMILY PROTEIN"/>
    <property type="match status" value="1"/>
</dbReference>
<dbReference type="OMA" id="FSHIFHE"/>
<dbReference type="Pfam" id="PF13456">
    <property type="entry name" value="RVT_3"/>
    <property type="match status" value="1"/>
</dbReference>
<dbReference type="CDD" id="cd06222">
    <property type="entry name" value="RNase_H_like"/>
    <property type="match status" value="1"/>
</dbReference>
<dbReference type="InterPro" id="IPR002156">
    <property type="entry name" value="RNaseH_domain"/>
</dbReference>
<dbReference type="PANTHER" id="PTHR47723">
    <property type="entry name" value="OS05G0353850 PROTEIN"/>
    <property type="match status" value="1"/>
</dbReference>
<proteinExistence type="predicted"/>
<organism evidence="2 3">
    <name type="scientific">Macleaya cordata</name>
    <name type="common">Five-seeded plume-poppy</name>
    <name type="synonym">Bocconia cordata</name>
    <dbReference type="NCBI Taxonomy" id="56857"/>
    <lineage>
        <taxon>Eukaryota</taxon>
        <taxon>Viridiplantae</taxon>
        <taxon>Streptophyta</taxon>
        <taxon>Embryophyta</taxon>
        <taxon>Tracheophyta</taxon>
        <taxon>Spermatophyta</taxon>
        <taxon>Magnoliopsida</taxon>
        <taxon>Ranunculales</taxon>
        <taxon>Papaveraceae</taxon>
        <taxon>Papaveroideae</taxon>
        <taxon>Macleaya</taxon>
    </lineage>
</organism>
<evidence type="ECO:0000259" key="1">
    <source>
        <dbReference type="PROSITE" id="PS50879"/>
    </source>
</evidence>
<dbReference type="InterPro" id="IPR012337">
    <property type="entry name" value="RNaseH-like_sf"/>
</dbReference>
<gene>
    <name evidence="2" type="ORF">BVC80_7287g4</name>
</gene>
<dbReference type="OrthoDB" id="1380667at2759"/>
<dbReference type="InterPro" id="IPR053151">
    <property type="entry name" value="RNase_H-like"/>
</dbReference>
<dbReference type="InParanoid" id="A0A200QKA8"/>
<name>A0A200QKA8_MACCD</name>